<dbReference type="EMBL" id="CP108164">
    <property type="protein sequence ID" value="WTQ85528.1"/>
    <property type="molecule type" value="Genomic_DNA"/>
</dbReference>
<sequence>MPRAARRGRSEAVRAHRRRAHDYQQAAADSMHAAGHVVDTSALSPEQALEAAFVHLHLTAAVRPRLPEVPQA</sequence>
<proteinExistence type="predicted"/>
<dbReference type="GeneID" id="97286141"/>
<keyword evidence="3" id="KW-1185">Reference proteome</keyword>
<protein>
    <submittedName>
        <fullName evidence="2">Uncharacterized protein</fullName>
    </submittedName>
</protein>
<evidence type="ECO:0000256" key="1">
    <source>
        <dbReference type="SAM" id="MobiDB-lite"/>
    </source>
</evidence>
<name>A0ABZ1L303_STRAH</name>
<evidence type="ECO:0000313" key="2">
    <source>
        <dbReference type="EMBL" id="WTQ85528.1"/>
    </source>
</evidence>
<evidence type="ECO:0000313" key="3">
    <source>
        <dbReference type="Proteomes" id="UP001622557"/>
    </source>
</evidence>
<dbReference type="Proteomes" id="UP001622557">
    <property type="component" value="Chromosome"/>
</dbReference>
<accession>A0ABZ1L303</accession>
<gene>
    <name evidence="2" type="ORF">OG350_36885</name>
</gene>
<reference evidence="2 3" key="1">
    <citation type="submission" date="2022-10" db="EMBL/GenBank/DDBJ databases">
        <title>The complete genomes of actinobacterial strains from the NBC collection.</title>
        <authorList>
            <person name="Joergensen T.S."/>
            <person name="Alvarez Arevalo M."/>
            <person name="Sterndorff E.B."/>
            <person name="Faurdal D."/>
            <person name="Vuksanovic O."/>
            <person name="Mourched A.-S."/>
            <person name="Charusanti P."/>
            <person name="Shaw S."/>
            <person name="Blin K."/>
            <person name="Weber T."/>
        </authorList>
    </citation>
    <scope>NUCLEOTIDE SEQUENCE [LARGE SCALE GENOMIC DNA]</scope>
    <source>
        <strain evidence="2 3">NBC_00156</strain>
    </source>
</reference>
<feature type="region of interest" description="Disordered" evidence="1">
    <location>
        <begin position="1"/>
        <end position="20"/>
    </location>
</feature>
<organism evidence="2 3">
    <name type="scientific">Streptomyces achromogenes</name>
    <dbReference type="NCBI Taxonomy" id="67255"/>
    <lineage>
        <taxon>Bacteria</taxon>
        <taxon>Bacillati</taxon>
        <taxon>Actinomycetota</taxon>
        <taxon>Actinomycetes</taxon>
        <taxon>Kitasatosporales</taxon>
        <taxon>Streptomycetaceae</taxon>
        <taxon>Streptomyces</taxon>
    </lineage>
</organism>
<dbReference type="RefSeq" id="WP_405454220.1">
    <property type="nucleotide sequence ID" value="NZ_CP108164.1"/>
</dbReference>